<accession>A0A9D4VED2</accession>
<sequence>MLLTGSFWHVGTLLLPYVAIATNVLRQYLICYDVLMITILKKRSNTYNNVLPYNTFFICSKKVAALLFARAVAYCEKGKSVCVENIKSLCKGSRAQHRHHRV</sequence>
<reference evidence="1" key="1">
    <citation type="submission" date="2021-01" db="EMBL/GenBank/DDBJ databases">
        <title>Adiantum capillus-veneris genome.</title>
        <authorList>
            <person name="Fang Y."/>
            <person name="Liao Q."/>
        </authorList>
    </citation>
    <scope>NUCLEOTIDE SEQUENCE</scope>
    <source>
        <strain evidence="1">H3</strain>
        <tissue evidence="1">Leaf</tissue>
    </source>
</reference>
<evidence type="ECO:0000313" key="2">
    <source>
        <dbReference type="Proteomes" id="UP000886520"/>
    </source>
</evidence>
<dbReference type="Proteomes" id="UP000886520">
    <property type="component" value="Chromosome 1"/>
</dbReference>
<comment type="caution">
    <text evidence="1">The sequence shown here is derived from an EMBL/GenBank/DDBJ whole genome shotgun (WGS) entry which is preliminary data.</text>
</comment>
<gene>
    <name evidence="1" type="ORF">GOP47_0000698</name>
</gene>
<dbReference type="EMBL" id="JABFUD020000001">
    <property type="protein sequence ID" value="KAI5084529.1"/>
    <property type="molecule type" value="Genomic_DNA"/>
</dbReference>
<organism evidence="1 2">
    <name type="scientific">Adiantum capillus-veneris</name>
    <name type="common">Maidenhair fern</name>
    <dbReference type="NCBI Taxonomy" id="13818"/>
    <lineage>
        <taxon>Eukaryota</taxon>
        <taxon>Viridiplantae</taxon>
        <taxon>Streptophyta</taxon>
        <taxon>Embryophyta</taxon>
        <taxon>Tracheophyta</taxon>
        <taxon>Polypodiopsida</taxon>
        <taxon>Polypodiidae</taxon>
        <taxon>Polypodiales</taxon>
        <taxon>Pteridineae</taxon>
        <taxon>Pteridaceae</taxon>
        <taxon>Vittarioideae</taxon>
        <taxon>Adiantum</taxon>
    </lineage>
</organism>
<evidence type="ECO:0000313" key="1">
    <source>
        <dbReference type="EMBL" id="KAI5084529.1"/>
    </source>
</evidence>
<name>A0A9D4VED2_ADICA</name>
<proteinExistence type="predicted"/>
<keyword evidence="2" id="KW-1185">Reference proteome</keyword>
<dbReference type="AlphaFoldDB" id="A0A9D4VED2"/>
<protein>
    <submittedName>
        <fullName evidence="1">Uncharacterized protein</fullName>
    </submittedName>
</protein>